<reference evidence="2 3" key="1">
    <citation type="submission" date="2019-04" db="EMBL/GenBank/DDBJ databases">
        <title>Microbes associate with the intestines of laboratory mice.</title>
        <authorList>
            <person name="Navarre W."/>
            <person name="Wong E."/>
            <person name="Huang K."/>
            <person name="Tropini C."/>
            <person name="Ng K."/>
            <person name="Yu B."/>
        </authorList>
    </citation>
    <scope>NUCLEOTIDE SEQUENCE [LARGE SCALE GENOMIC DNA]</scope>
    <source>
        <strain evidence="2 3">NM62_B4-13</strain>
    </source>
</reference>
<dbReference type="RefSeq" id="WP_136003572.1">
    <property type="nucleotide sequence ID" value="NZ_SRYW01000003.1"/>
</dbReference>
<evidence type="ECO:0008006" key="4">
    <source>
        <dbReference type="Google" id="ProtNLM"/>
    </source>
</evidence>
<sequence length="724" mass="78327">MLSSDLRMPTNTGKAWALALLVAALSMIVFWFASGMQRGSMDTPMVYGGDALQYGYIVQSFAQSGGLSNIHNAGAPFTTQNIDFPNGDLSNMAVAAVLFSGGYGLGFNLYLLFSVGLTAAAGFAIARRCRLSPGLAFIVGLAFALLPFHFQRMVHLFYGNYSTAVVALWLALRLASPLLEPSQSRNRRWLGVAAIALACIWCGTTGVYYAFFTCIVLAVAALVQSAQQASLRPAIRAGGLGAIIVLCVAVQLIPTQMFNRENGPNPSVAKRGLIESEIYSLRMAQMLLPVQQHRVPLLAKVRAKYDAESTPVNENGTATLGALASAGFVMGLLMLFMPSVRRHFHPSQQLCAVLLMALFLYATMGGLGSLFALFVSPQIRALNRISPYIALFSLIISGATLQLIWNHLREKYPRFGAASGIVAGVGLASLALFVIVDQISPSYRQPRQERAGTATRYQYDRAFGQQLTAKLPAGAMVMQLPYMSYPESADEVLGSYTQFRNTLHAPGLHWSHGAMRARPEGNWLADVNALPPSAFVDAIQAVGFSALVLDQRALTPKMTEIQTLFAQRTHGEVLSDTDGSQVATISGVPVRATARAFIEGSGWSVLEQDEHHRWTWSSDRPTFALSPAPAGAASCEITLTLGTIRPMNVRISDGAGRTLSDVQLRPESLVNVQLDIPADTQKIVLQNDAPAVRAGEGDPRMLAIRWERTGEQLPLCRYRTASPK</sequence>
<feature type="transmembrane region" description="Helical" evidence="1">
    <location>
        <begin position="192"/>
        <end position="222"/>
    </location>
</feature>
<keyword evidence="1" id="KW-1133">Transmembrane helix</keyword>
<gene>
    <name evidence="2" type="ORF">E5352_04395</name>
</gene>
<feature type="transmembrane region" description="Helical" evidence="1">
    <location>
        <begin position="350"/>
        <end position="373"/>
    </location>
</feature>
<feature type="transmembrane region" description="Helical" evidence="1">
    <location>
        <begin position="107"/>
        <end position="125"/>
    </location>
</feature>
<feature type="transmembrane region" description="Helical" evidence="1">
    <location>
        <begin position="15"/>
        <end position="33"/>
    </location>
</feature>
<feature type="transmembrane region" description="Helical" evidence="1">
    <location>
        <begin position="318"/>
        <end position="338"/>
    </location>
</feature>
<name>A0A4S2D2W3_STEMA</name>
<feature type="transmembrane region" description="Helical" evidence="1">
    <location>
        <begin position="131"/>
        <end position="148"/>
    </location>
</feature>
<organism evidence="2 3">
    <name type="scientific">Stenotrophomonas maltophilia</name>
    <name type="common">Pseudomonas maltophilia</name>
    <name type="synonym">Xanthomonas maltophilia</name>
    <dbReference type="NCBI Taxonomy" id="40324"/>
    <lineage>
        <taxon>Bacteria</taxon>
        <taxon>Pseudomonadati</taxon>
        <taxon>Pseudomonadota</taxon>
        <taxon>Gammaproteobacteria</taxon>
        <taxon>Lysobacterales</taxon>
        <taxon>Lysobacteraceae</taxon>
        <taxon>Stenotrophomonas</taxon>
        <taxon>Stenotrophomonas maltophilia group</taxon>
    </lineage>
</organism>
<dbReference type="EMBL" id="SRYW01000003">
    <property type="protein sequence ID" value="TGY35857.1"/>
    <property type="molecule type" value="Genomic_DNA"/>
</dbReference>
<evidence type="ECO:0000313" key="3">
    <source>
        <dbReference type="Proteomes" id="UP000306631"/>
    </source>
</evidence>
<dbReference type="Proteomes" id="UP000306631">
    <property type="component" value="Unassembled WGS sequence"/>
</dbReference>
<keyword evidence="1" id="KW-0472">Membrane</keyword>
<keyword evidence="1" id="KW-0812">Transmembrane</keyword>
<protein>
    <recommendedName>
        <fullName evidence="4">Sugar translocase</fullName>
    </recommendedName>
</protein>
<feature type="transmembrane region" description="Helical" evidence="1">
    <location>
        <begin position="385"/>
        <end position="405"/>
    </location>
</feature>
<proteinExistence type="predicted"/>
<feature type="transmembrane region" description="Helical" evidence="1">
    <location>
        <begin position="155"/>
        <end position="172"/>
    </location>
</feature>
<accession>A0A4S2D2W3</accession>
<feature type="transmembrane region" description="Helical" evidence="1">
    <location>
        <begin position="234"/>
        <end position="253"/>
    </location>
</feature>
<dbReference type="AlphaFoldDB" id="A0A4S2D2W3"/>
<dbReference type="OrthoDB" id="9767863at2"/>
<evidence type="ECO:0000313" key="2">
    <source>
        <dbReference type="EMBL" id="TGY35857.1"/>
    </source>
</evidence>
<evidence type="ECO:0000256" key="1">
    <source>
        <dbReference type="SAM" id="Phobius"/>
    </source>
</evidence>
<comment type="caution">
    <text evidence="2">The sequence shown here is derived from an EMBL/GenBank/DDBJ whole genome shotgun (WGS) entry which is preliminary data.</text>
</comment>
<feature type="transmembrane region" description="Helical" evidence="1">
    <location>
        <begin position="417"/>
        <end position="436"/>
    </location>
</feature>